<reference evidence="4" key="1">
    <citation type="submission" date="2018-05" db="EMBL/GenBank/DDBJ databases">
        <title>Genome Sequencing of selected type strains of the family Eggerthellaceae.</title>
        <authorList>
            <person name="Danylec N."/>
            <person name="Stoll D.A."/>
            <person name="Doetsch A."/>
            <person name="Huch M."/>
        </authorList>
    </citation>
    <scope>NUCLEOTIDE SEQUENCE [LARGE SCALE GENOMIC DNA]</scope>
    <source>
        <strain evidence="4">DSM 24851</strain>
    </source>
</reference>
<protein>
    <submittedName>
        <fullName evidence="3">Uncharacterized protein</fullName>
    </submittedName>
</protein>
<comment type="caution">
    <text evidence="3">The sequence shown here is derived from an EMBL/GenBank/DDBJ whole genome shotgun (WGS) entry which is preliminary data.</text>
</comment>
<evidence type="ECO:0000313" key="3">
    <source>
        <dbReference type="EMBL" id="RNL41388.1"/>
    </source>
</evidence>
<dbReference type="AlphaFoldDB" id="A0A3N0B341"/>
<dbReference type="RefSeq" id="WP_123208086.1">
    <property type="nucleotide sequence ID" value="NZ_JBHTHO010000036.1"/>
</dbReference>
<dbReference type="EMBL" id="QIBX01000002">
    <property type="protein sequence ID" value="RNL41388.1"/>
    <property type="molecule type" value="Genomic_DNA"/>
</dbReference>
<keyword evidence="2" id="KW-0812">Transmembrane</keyword>
<evidence type="ECO:0000313" key="4">
    <source>
        <dbReference type="Proteomes" id="UP000269591"/>
    </source>
</evidence>
<organism evidence="3 4">
    <name type="scientific">Slackia equolifaciens</name>
    <dbReference type="NCBI Taxonomy" id="498718"/>
    <lineage>
        <taxon>Bacteria</taxon>
        <taxon>Bacillati</taxon>
        <taxon>Actinomycetota</taxon>
        <taxon>Coriobacteriia</taxon>
        <taxon>Eggerthellales</taxon>
        <taxon>Eggerthellaceae</taxon>
        <taxon>Slackia</taxon>
    </lineage>
</organism>
<keyword evidence="2" id="KW-1133">Transmembrane helix</keyword>
<feature type="region of interest" description="Disordered" evidence="1">
    <location>
        <begin position="93"/>
        <end position="136"/>
    </location>
</feature>
<accession>A0A3N0B341</accession>
<name>A0A3N0B341_9ACTN</name>
<evidence type="ECO:0000256" key="2">
    <source>
        <dbReference type="SAM" id="Phobius"/>
    </source>
</evidence>
<proteinExistence type="predicted"/>
<feature type="transmembrane region" description="Helical" evidence="2">
    <location>
        <begin position="20"/>
        <end position="40"/>
    </location>
</feature>
<keyword evidence="2" id="KW-0472">Membrane</keyword>
<evidence type="ECO:0000256" key="1">
    <source>
        <dbReference type="SAM" id="MobiDB-lite"/>
    </source>
</evidence>
<keyword evidence="4" id="KW-1185">Reference proteome</keyword>
<gene>
    <name evidence="3" type="ORF">DMP06_02035</name>
</gene>
<feature type="compositionally biased region" description="Low complexity" evidence="1">
    <location>
        <begin position="118"/>
        <end position="136"/>
    </location>
</feature>
<dbReference type="Proteomes" id="UP000269591">
    <property type="component" value="Unassembled WGS sequence"/>
</dbReference>
<sequence>MASENTTNEPPVTVSFAGDVLAARIVPLVIAAMVALIGALTATGAFSDVRDAIQNTPSNSDAGFYEAVYEIDPTLWDDCFKGPLEAFMPGAIDTSKASLPTPEETDARNDPAADTASDPAESTADETAAPTDEAAA</sequence>